<evidence type="ECO:0000256" key="7">
    <source>
        <dbReference type="PIRSR" id="PIRSR000027-2"/>
    </source>
</evidence>
<comment type="PTM">
    <text evidence="7">Binds 1 heme group per subunit.</text>
</comment>
<dbReference type="SUPFAM" id="SSF47175">
    <property type="entry name" value="Cytochromes"/>
    <property type="match status" value="1"/>
</dbReference>
<dbReference type="InterPro" id="IPR015984">
    <property type="entry name" value="Cyt_c_prime_subgr"/>
</dbReference>
<organism evidence="9 10">
    <name type="scientific">Shewanella salipaludis</name>
    <dbReference type="NCBI Taxonomy" id="2723052"/>
    <lineage>
        <taxon>Bacteria</taxon>
        <taxon>Pseudomonadati</taxon>
        <taxon>Pseudomonadota</taxon>
        <taxon>Gammaproteobacteria</taxon>
        <taxon>Alteromonadales</taxon>
        <taxon>Shewanellaceae</taxon>
        <taxon>Shewanella</taxon>
    </lineage>
</organism>
<dbReference type="AlphaFoldDB" id="A0A972JK62"/>
<evidence type="ECO:0000256" key="4">
    <source>
        <dbReference type="ARBA" id="ARBA00022982"/>
    </source>
</evidence>
<dbReference type="GO" id="GO:0022900">
    <property type="term" value="P:electron transport chain"/>
    <property type="evidence" value="ECO:0007669"/>
    <property type="project" value="InterPro"/>
</dbReference>
<keyword evidence="10" id="KW-1185">Reference proteome</keyword>
<dbReference type="InterPro" id="IPR002321">
    <property type="entry name" value="Cyt_c_II"/>
</dbReference>
<evidence type="ECO:0000313" key="10">
    <source>
        <dbReference type="Proteomes" id="UP000737113"/>
    </source>
</evidence>
<dbReference type="GO" id="GO:0005506">
    <property type="term" value="F:iron ion binding"/>
    <property type="evidence" value="ECO:0007669"/>
    <property type="project" value="InterPro"/>
</dbReference>
<dbReference type="Proteomes" id="UP000737113">
    <property type="component" value="Unassembled WGS sequence"/>
</dbReference>
<dbReference type="PIRSF" id="PIRSF000027">
    <property type="entry name" value="Cytc_c_prime"/>
    <property type="match status" value="1"/>
</dbReference>
<accession>A0A972JK62</accession>
<keyword evidence="4" id="KW-0249">Electron transport</keyword>
<feature type="binding site" description="axial binding residue" evidence="6">
    <location>
        <position position="143"/>
    </location>
    <ligand>
        <name>heme c</name>
        <dbReference type="ChEBI" id="CHEBI:61717"/>
    </ligand>
    <ligandPart>
        <name>Fe</name>
        <dbReference type="ChEBI" id="CHEBI:18248"/>
    </ligandPart>
</feature>
<dbReference type="PRINTS" id="PR00608">
    <property type="entry name" value="CYTCHROMECII"/>
</dbReference>
<keyword evidence="5 6" id="KW-0408">Iron</keyword>
<keyword evidence="2 7" id="KW-0349">Heme</keyword>
<comment type="caution">
    <text evidence="9">The sequence shown here is derived from an EMBL/GenBank/DDBJ whole genome shotgun (WGS) entry which is preliminary data.</text>
</comment>
<keyword evidence="3 6" id="KW-0479">Metal-binding</keyword>
<dbReference type="Gene3D" id="1.20.120.10">
    <property type="entry name" value="Cytochrome c/b562"/>
    <property type="match status" value="1"/>
</dbReference>
<reference evidence="9" key="1">
    <citation type="submission" date="2020-04" db="EMBL/GenBank/DDBJ databases">
        <title>Description of Shewanella salipaludis sp. nov., isolated from a salt marsh.</title>
        <authorList>
            <person name="Park S."/>
            <person name="Yoon J.-H."/>
        </authorList>
    </citation>
    <scope>NUCLEOTIDE SEQUENCE</scope>
    <source>
        <strain evidence="9">SHSM-M6</strain>
    </source>
</reference>
<evidence type="ECO:0000256" key="1">
    <source>
        <dbReference type="ARBA" id="ARBA00022448"/>
    </source>
</evidence>
<evidence type="ECO:0000256" key="2">
    <source>
        <dbReference type="ARBA" id="ARBA00022617"/>
    </source>
</evidence>
<evidence type="ECO:0000256" key="5">
    <source>
        <dbReference type="ARBA" id="ARBA00023004"/>
    </source>
</evidence>
<evidence type="ECO:0000256" key="8">
    <source>
        <dbReference type="SAM" id="SignalP"/>
    </source>
</evidence>
<dbReference type="InterPro" id="IPR012127">
    <property type="entry name" value="Cyt_c_prime"/>
</dbReference>
<dbReference type="PROSITE" id="PS51009">
    <property type="entry name" value="CYTCII"/>
    <property type="match status" value="1"/>
</dbReference>
<dbReference type="GO" id="GO:0009055">
    <property type="term" value="F:electron transfer activity"/>
    <property type="evidence" value="ECO:0007669"/>
    <property type="project" value="InterPro"/>
</dbReference>
<name>A0A972JK62_9GAMM</name>
<dbReference type="GO" id="GO:0020037">
    <property type="term" value="F:heme binding"/>
    <property type="evidence" value="ECO:0007669"/>
    <property type="project" value="InterPro"/>
</dbReference>
<feature type="binding site" description="covalent" evidence="7">
    <location>
        <position position="142"/>
    </location>
    <ligand>
        <name>heme c</name>
        <dbReference type="ChEBI" id="CHEBI:61717"/>
    </ligand>
</feature>
<evidence type="ECO:0000256" key="3">
    <source>
        <dbReference type="ARBA" id="ARBA00022723"/>
    </source>
</evidence>
<evidence type="ECO:0000313" key="9">
    <source>
        <dbReference type="EMBL" id="NMH64764.1"/>
    </source>
</evidence>
<dbReference type="InterPro" id="IPR010980">
    <property type="entry name" value="Cyt_c/b562"/>
</dbReference>
<sequence>MKKRLLILIASTALTAGAQANDFKNTDAAIHYRQSAFDLIAHNFGDMGAMLKGKKAFDADTFAMRATHVAALAKIPFEGFVAGSDQGDTDALAKIWQDRADFDAKMSRFQENAAKLALVAQQGEKMAIKQAFMETGKSCKGCHDSYKKD</sequence>
<dbReference type="RefSeq" id="WP_169563453.1">
    <property type="nucleotide sequence ID" value="NZ_JAAXYH010000003.1"/>
</dbReference>
<proteinExistence type="predicted"/>
<dbReference type="EMBL" id="JAAXYH010000003">
    <property type="protein sequence ID" value="NMH64764.1"/>
    <property type="molecule type" value="Genomic_DNA"/>
</dbReference>
<protein>
    <submittedName>
        <fullName evidence="9">Cytochrome c</fullName>
    </submittedName>
</protein>
<feature type="binding site" description="covalent" evidence="7">
    <location>
        <position position="139"/>
    </location>
    <ligand>
        <name>heme c</name>
        <dbReference type="ChEBI" id="CHEBI:61717"/>
    </ligand>
</feature>
<keyword evidence="1" id="KW-0813">Transport</keyword>
<feature type="chain" id="PRO_5037868776" evidence="8">
    <location>
        <begin position="21"/>
        <end position="149"/>
    </location>
</feature>
<feature type="signal peptide" evidence="8">
    <location>
        <begin position="1"/>
        <end position="20"/>
    </location>
</feature>
<dbReference type="GO" id="GO:0042597">
    <property type="term" value="C:periplasmic space"/>
    <property type="evidence" value="ECO:0007669"/>
    <property type="project" value="InterPro"/>
</dbReference>
<keyword evidence="8" id="KW-0732">Signal</keyword>
<gene>
    <name evidence="9" type="ORF">HC757_06230</name>
</gene>
<dbReference type="Pfam" id="PF01322">
    <property type="entry name" value="Cytochrom_C_2"/>
    <property type="match status" value="1"/>
</dbReference>
<evidence type="ECO:0000256" key="6">
    <source>
        <dbReference type="PIRSR" id="PIRSR000027-1"/>
    </source>
</evidence>